<evidence type="ECO:0000256" key="3">
    <source>
        <dbReference type="ARBA" id="ARBA00022764"/>
    </source>
</evidence>
<dbReference type="EMBL" id="JAQQKY010000010">
    <property type="protein sequence ID" value="MDC7692238.1"/>
    <property type="molecule type" value="Genomic_DNA"/>
</dbReference>
<evidence type="ECO:0000256" key="1">
    <source>
        <dbReference type="ARBA" id="ARBA00022448"/>
    </source>
</evidence>
<dbReference type="InterPro" id="IPR014340">
    <property type="entry name" value="LptA"/>
</dbReference>
<proteinExistence type="inferred from homology"/>
<dbReference type="PANTHER" id="PTHR36504:SF1">
    <property type="entry name" value="LIPOPOLYSACCHARIDE EXPORT SYSTEM PROTEIN LPTA"/>
    <property type="match status" value="1"/>
</dbReference>
<feature type="chain" id="PRO_5019873511" description="Lipopolysaccharide export system protein LptA" evidence="4">
    <location>
        <begin position="21"/>
        <end position="169"/>
    </location>
</feature>
<dbReference type="HAMAP" id="MF_01914">
    <property type="entry name" value="LPS_assembly_LptA"/>
    <property type="match status" value="1"/>
</dbReference>
<sequence precursor="true">MRHSVLIALTALVLSAPVMAEKADSEKPIELSADRGSLDQKKGVTVWEGNVVVVQGTLNLKAQRVTVTRDAQGNQQLQAQGSPVTFRQKVDGSNEYVEGSASNVNYNTAANLATLTGNARVKRGQDSVSGAVIVYNTATETYQASGGTAASGNSGRVTVILQPKAQGTP</sequence>
<dbReference type="Gene3D" id="2.60.450.10">
    <property type="entry name" value="Lipopolysaccharide (LPS) transport protein A like domain"/>
    <property type="match status" value="1"/>
</dbReference>
<dbReference type="GO" id="GO:0015920">
    <property type="term" value="P:lipopolysaccharide transport"/>
    <property type="evidence" value="ECO:0007669"/>
    <property type="project" value="UniProtKB-UniRule"/>
</dbReference>
<dbReference type="InterPro" id="IPR005653">
    <property type="entry name" value="OstA-like_N"/>
</dbReference>
<feature type="signal peptide" evidence="4">
    <location>
        <begin position="1"/>
        <end position="20"/>
    </location>
</feature>
<evidence type="ECO:0000256" key="4">
    <source>
        <dbReference type="HAMAP-Rule" id="MF_01914"/>
    </source>
</evidence>
<keyword evidence="3 4" id="KW-0574">Periplasm</keyword>
<dbReference type="GO" id="GO:0001530">
    <property type="term" value="F:lipopolysaccharide binding"/>
    <property type="evidence" value="ECO:0007669"/>
    <property type="project" value="InterPro"/>
</dbReference>
<evidence type="ECO:0000256" key="2">
    <source>
        <dbReference type="ARBA" id="ARBA00022729"/>
    </source>
</evidence>
<keyword evidence="2 4" id="KW-0732">Signal</keyword>
<feature type="domain" description="Organic solvent tolerance-like N-terminal" evidence="5">
    <location>
        <begin position="31"/>
        <end position="140"/>
    </location>
</feature>
<dbReference type="AlphaFoldDB" id="A0A495B3P4"/>
<comment type="similarity">
    <text evidence="4">Belongs to the LptA family.</text>
</comment>
<protein>
    <recommendedName>
        <fullName evidence="4">Lipopolysaccharide export system protein LptA</fullName>
    </recommendedName>
</protein>
<dbReference type="InterPro" id="IPR052037">
    <property type="entry name" value="LPS_export_LptA"/>
</dbReference>
<dbReference type="EMBL" id="RBID01000018">
    <property type="protein sequence ID" value="RKQ54824.1"/>
    <property type="molecule type" value="Genomic_DNA"/>
</dbReference>
<dbReference type="GO" id="GO:0017089">
    <property type="term" value="F:glycolipid transfer activity"/>
    <property type="evidence" value="ECO:0007669"/>
    <property type="project" value="TreeGrafter"/>
</dbReference>
<dbReference type="RefSeq" id="WP_047966195.1">
    <property type="nucleotide sequence ID" value="NZ_JAQQKY010000010.1"/>
</dbReference>
<dbReference type="GO" id="GO:0043165">
    <property type="term" value="P:Gram-negative-bacterium-type cell outer membrane assembly"/>
    <property type="evidence" value="ECO:0007669"/>
    <property type="project" value="UniProtKB-UniRule"/>
</dbReference>
<comment type="caution">
    <text evidence="7">The sequence shown here is derived from an EMBL/GenBank/DDBJ whole genome shotgun (WGS) entry which is preliminary data.</text>
</comment>
<dbReference type="GO" id="GO:0030288">
    <property type="term" value="C:outer membrane-bounded periplasmic space"/>
    <property type="evidence" value="ECO:0007669"/>
    <property type="project" value="TreeGrafter"/>
</dbReference>
<reference evidence="7 8" key="1">
    <citation type="submission" date="2018-10" db="EMBL/GenBank/DDBJ databases">
        <title>Genomic Encyclopedia of Type Strains, Phase IV (KMG-IV): sequencing the most valuable type-strain genomes for metagenomic binning, comparative biology and taxonomic classification.</title>
        <authorList>
            <person name="Goeker M."/>
        </authorList>
    </citation>
    <scope>NUCLEOTIDE SEQUENCE [LARGE SCALE GENOMIC DNA]</scope>
    <source>
        <strain evidence="7 8">DSM 3303</strain>
    </source>
</reference>
<evidence type="ECO:0000313" key="9">
    <source>
        <dbReference type="Proteomes" id="UP001221566"/>
    </source>
</evidence>
<dbReference type="Proteomes" id="UP000279384">
    <property type="component" value="Unassembled WGS sequence"/>
</dbReference>
<dbReference type="PANTHER" id="PTHR36504">
    <property type="entry name" value="LIPOPOLYSACCHARIDE EXPORT SYSTEM PROTEIN LPTA"/>
    <property type="match status" value="1"/>
</dbReference>
<comment type="subunit">
    <text evidence="4">Component of the lipopolysaccharide transport and assembly complex.</text>
</comment>
<reference evidence="6 9" key="2">
    <citation type="submission" date="2023-01" db="EMBL/GenBank/DDBJ databases">
        <title>Novel species of the genus Vogesella isolated from rivers.</title>
        <authorList>
            <person name="Lu H."/>
        </authorList>
    </citation>
    <scope>NUCLEOTIDE SEQUENCE [LARGE SCALE GENOMIC DNA]</scope>
    <source>
        <strain evidence="6 9">SH7W</strain>
    </source>
</reference>
<comment type="subcellular location">
    <subcellularLocation>
        <location evidence="4">Periplasm</location>
    </subcellularLocation>
</comment>
<comment type="function">
    <text evidence="4">Involved in the assembly of lipopolysaccharide (LPS). Required for the translocation of LPS from the inner membrane to the outer membrane.</text>
</comment>
<dbReference type="Proteomes" id="UP001221566">
    <property type="component" value="Unassembled WGS sequence"/>
</dbReference>
<name>A0A495B3P4_VOGIN</name>
<evidence type="ECO:0000313" key="7">
    <source>
        <dbReference type="EMBL" id="RKQ54824.1"/>
    </source>
</evidence>
<gene>
    <name evidence="4 6" type="primary">lptA</name>
    <name evidence="7" type="ORF">C8E02_3086</name>
    <name evidence="6" type="ORF">PQU93_15830</name>
</gene>
<evidence type="ECO:0000313" key="6">
    <source>
        <dbReference type="EMBL" id="MDC7692238.1"/>
    </source>
</evidence>
<organism evidence="7 8">
    <name type="scientific">Vogesella indigofera</name>
    <name type="common">Pseudomonas indigofera</name>
    <dbReference type="NCBI Taxonomy" id="45465"/>
    <lineage>
        <taxon>Bacteria</taxon>
        <taxon>Pseudomonadati</taxon>
        <taxon>Pseudomonadota</taxon>
        <taxon>Betaproteobacteria</taxon>
        <taxon>Neisseriales</taxon>
        <taxon>Chromobacteriaceae</taxon>
        <taxon>Vogesella</taxon>
    </lineage>
</organism>
<dbReference type="GO" id="GO:0009279">
    <property type="term" value="C:cell outer membrane"/>
    <property type="evidence" value="ECO:0007669"/>
    <property type="project" value="TreeGrafter"/>
</dbReference>
<keyword evidence="9" id="KW-1185">Reference proteome</keyword>
<dbReference type="Pfam" id="PF03968">
    <property type="entry name" value="LptD_N"/>
    <property type="match status" value="1"/>
</dbReference>
<accession>A0A495B3P4</accession>
<keyword evidence="1 4" id="KW-0813">Transport</keyword>
<evidence type="ECO:0000313" key="8">
    <source>
        <dbReference type="Proteomes" id="UP000279384"/>
    </source>
</evidence>
<evidence type="ECO:0000259" key="5">
    <source>
        <dbReference type="Pfam" id="PF03968"/>
    </source>
</evidence>
<dbReference type="NCBIfam" id="TIGR03002">
    <property type="entry name" value="outer_YhbN_LptA"/>
    <property type="match status" value="1"/>
</dbReference>